<accession>A0AAV6UY37</accession>
<dbReference type="Proteomes" id="UP000827092">
    <property type="component" value="Unassembled WGS sequence"/>
</dbReference>
<dbReference type="AlphaFoldDB" id="A0AAV6UY37"/>
<gene>
    <name evidence="1" type="ORF">JTE90_018851</name>
</gene>
<protein>
    <submittedName>
        <fullName evidence="1">Uncharacterized protein</fullName>
    </submittedName>
</protein>
<name>A0AAV6UY37_9ARAC</name>
<proteinExistence type="predicted"/>
<comment type="caution">
    <text evidence="1">The sequence shown here is derived from an EMBL/GenBank/DDBJ whole genome shotgun (WGS) entry which is preliminary data.</text>
</comment>
<sequence length="117" mass="13409">MLTKVLLIRLSLQWVEYGKEKTLLQQSFRNNTDITIPKCDYSHPYEMKGAGGRSLPNHRLVIDACHISVTSPSAPPSDASATHWPRAPRGYYQRRVFARWKKRGTVMFVDGSWLCCI</sequence>
<keyword evidence="2" id="KW-1185">Reference proteome</keyword>
<evidence type="ECO:0000313" key="1">
    <source>
        <dbReference type="EMBL" id="KAG8188266.1"/>
    </source>
</evidence>
<reference evidence="1 2" key="1">
    <citation type="journal article" date="2022" name="Nat. Ecol. Evol.">
        <title>A masculinizing supergene underlies an exaggerated male reproductive morph in a spider.</title>
        <authorList>
            <person name="Hendrickx F."/>
            <person name="De Corte Z."/>
            <person name="Sonet G."/>
            <person name="Van Belleghem S.M."/>
            <person name="Kostlbacher S."/>
            <person name="Vangestel C."/>
        </authorList>
    </citation>
    <scope>NUCLEOTIDE SEQUENCE [LARGE SCALE GENOMIC DNA]</scope>
    <source>
        <strain evidence="1">W744_W776</strain>
    </source>
</reference>
<organism evidence="1 2">
    <name type="scientific">Oedothorax gibbosus</name>
    <dbReference type="NCBI Taxonomy" id="931172"/>
    <lineage>
        <taxon>Eukaryota</taxon>
        <taxon>Metazoa</taxon>
        <taxon>Ecdysozoa</taxon>
        <taxon>Arthropoda</taxon>
        <taxon>Chelicerata</taxon>
        <taxon>Arachnida</taxon>
        <taxon>Araneae</taxon>
        <taxon>Araneomorphae</taxon>
        <taxon>Entelegynae</taxon>
        <taxon>Araneoidea</taxon>
        <taxon>Linyphiidae</taxon>
        <taxon>Erigoninae</taxon>
        <taxon>Oedothorax</taxon>
    </lineage>
</organism>
<dbReference type="EMBL" id="JAFNEN010000245">
    <property type="protein sequence ID" value="KAG8188266.1"/>
    <property type="molecule type" value="Genomic_DNA"/>
</dbReference>
<evidence type="ECO:0000313" key="2">
    <source>
        <dbReference type="Proteomes" id="UP000827092"/>
    </source>
</evidence>